<dbReference type="InterPro" id="IPR029039">
    <property type="entry name" value="Flavoprotein-like_sf"/>
</dbReference>
<keyword evidence="10" id="KW-1185">Reference proteome</keyword>
<organism evidence="9 10">
    <name type="scientific">Bacterioplanes sanyensis</name>
    <dbReference type="NCBI Taxonomy" id="1249553"/>
    <lineage>
        <taxon>Bacteria</taxon>
        <taxon>Pseudomonadati</taxon>
        <taxon>Pseudomonadota</taxon>
        <taxon>Gammaproteobacteria</taxon>
        <taxon>Oceanospirillales</taxon>
        <taxon>Oceanospirillaceae</taxon>
        <taxon>Bacterioplanes</taxon>
    </lineage>
</organism>
<dbReference type="Pfam" id="PF00258">
    <property type="entry name" value="Flavodoxin_1"/>
    <property type="match status" value="1"/>
</dbReference>
<dbReference type="SUPFAM" id="SSF52218">
    <property type="entry name" value="Flavoproteins"/>
    <property type="match status" value="1"/>
</dbReference>
<dbReference type="PROSITE" id="PS50902">
    <property type="entry name" value="FLAVODOXIN_LIKE"/>
    <property type="match status" value="1"/>
</dbReference>
<evidence type="ECO:0000313" key="9">
    <source>
        <dbReference type="EMBL" id="ASP38319.1"/>
    </source>
</evidence>
<dbReference type="PROSITE" id="PS00201">
    <property type="entry name" value="FLAVODOXIN"/>
    <property type="match status" value="1"/>
</dbReference>
<comment type="similarity">
    <text evidence="2 7">Belongs to the flavodoxin family.</text>
</comment>
<evidence type="ECO:0000256" key="7">
    <source>
        <dbReference type="PIRNR" id="PIRNR038996"/>
    </source>
</evidence>
<dbReference type="RefSeq" id="WP_094059515.1">
    <property type="nucleotide sequence ID" value="NZ_CP022530.1"/>
</dbReference>
<dbReference type="KEGG" id="bsan:CHH28_06330"/>
<dbReference type="PIRSF" id="PIRSF038996">
    <property type="entry name" value="FldA"/>
    <property type="match status" value="1"/>
</dbReference>
<comment type="function">
    <text evidence="7">Low-potential electron donor to a number of redox enzymes.</text>
</comment>
<dbReference type="NCBIfam" id="NF006739">
    <property type="entry name" value="PRK09267.1-5"/>
    <property type="match status" value="1"/>
</dbReference>
<dbReference type="OrthoDB" id="359268at2"/>
<gene>
    <name evidence="9" type="ORF">CHH28_06330</name>
</gene>
<keyword evidence="3 7" id="KW-0813">Transport</keyword>
<sequence>MPRIGLIYGTDTGNTEEVAFKLQERIEWAAVDVFDVANCSPEHMQNYDLLILGIPTWDFGGLQADWEEFWPLLEDMSFAGKTVALFGLGDQFGYGHYFLDALGMLHDAVRDRGANIIGHYSTVGFDFEASKALTEDGQHFVGLGLDEDQQMELTDQRISEWINQLQQELQLADCA</sequence>
<evidence type="ECO:0000256" key="3">
    <source>
        <dbReference type="ARBA" id="ARBA00022448"/>
    </source>
</evidence>
<dbReference type="PANTHER" id="PTHR42809:SF1">
    <property type="entry name" value="FLAVODOXIN 1"/>
    <property type="match status" value="1"/>
</dbReference>
<dbReference type="NCBIfam" id="TIGR01752">
    <property type="entry name" value="flav_long"/>
    <property type="match status" value="1"/>
</dbReference>
<evidence type="ECO:0000256" key="2">
    <source>
        <dbReference type="ARBA" id="ARBA00005267"/>
    </source>
</evidence>
<dbReference type="InterPro" id="IPR008254">
    <property type="entry name" value="Flavodoxin/NO_synth"/>
</dbReference>
<dbReference type="GO" id="GO:0009055">
    <property type="term" value="F:electron transfer activity"/>
    <property type="evidence" value="ECO:0007669"/>
    <property type="project" value="UniProtKB-UniRule"/>
</dbReference>
<dbReference type="PANTHER" id="PTHR42809">
    <property type="entry name" value="FLAVODOXIN 2"/>
    <property type="match status" value="1"/>
</dbReference>
<accession>A0A222FHS8</accession>
<dbReference type="InterPro" id="IPR010086">
    <property type="entry name" value="Flavodoxin_lc"/>
</dbReference>
<comment type="cofactor">
    <cofactor evidence="1 7">
        <name>FMN</name>
        <dbReference type="ChEBI" id="CHEBI:58210"/>
    </cofactor>
</comment>
<dbReference type="Proteomes" id="UP000202440">
    <property type="component" value="Chromosome"/>
</dbReference>
<dbReference type="InterPro" id="IPR050619">
    <property type="entry name" value="Flavodoxin"/>
</dbReference>
<dbReference type="Gene3D" id="3.40.50.360">
    <property type="match status" value="1"/>
</dbReference>
<evidence type="ECO:0000256" key="1">
    <source>
        <dbReference type="ARBA" id="ARBA00001917"/>
    </source>
</evidence>
<evidence type="ECO:0000256" key="6">
    <source>
        <dbReference type="ARBA" id="ARBA00022982"/>
    </source>
</evidence>
<evidence type="ECO:0000256" key="4">
    <source>
        <dbReference type="ARBA" id="ARBA00022630"/>
    </source>
</evidence>
<dbReference type="GO" id="GO:0010181">
    <property type="term" value="F:FMN binding"/>
    <property type="evidence" value="ECO:0007669"/>
    <property type="project" value="UniProtKB-UniRule"/>
</dbReference>
<dbReference type="EMBL" id="CP022530">
    <property type="protein sequence ID" value="ASP38319.1"/>
    <property type="molecule type" value="Genomic_DNA"/>
</dbReference>
<feature type="domain" description="Flavodoxin-like" evidence="8">
    <location>
        <begin position="4"/>
        <end position="166"/>
    </location>
</feature>
<name>A0A222FHS8_9GAMM</name>
<keyword evidence="4 7" id="KW-0285">Flavoprotein</keyword>
<evidence type="ECO:0000313" key="10">
    <source>
        <dbReference type="Proteomes" id="UP000202440"/>
    </source>
</evidence>
<evidence type="ECO:0000256" key="5">
    <source>
        <dbReference type="ARBA" id="ARBA00022643"/>
    </source>
</evidence>
<dbReference type="AlphaFoldDB" id="A0A222FHS8"/>
<evidence type="ECO:0000259" key="8">
    <source>
        <dbReference type="PROSITE" id="PS50902"/>
    </source>
</evidence>
<keyword evidence="5 7" id="KW-0288">FMN</keyword>
<keyword evidence="6 7" id="KW-0249">Electron transport</keyword>
<reference evidence="9 10" key="1">
    <citation type="submission" date="2017-07" db="EMBL/GenBank/DDBJ databases">
        <title>Annotated genome sequence of Bacterioplanes sanyensis isolated from Red Sea.</title>
        <authorList>
            <person name="Rehman Z.U."/>
        </authorList>
    </citation>
    <scope>NUCLEOTIDE SEQUENCE [LARGE SCALE GENOMIC DNA]</scope>
    <source>
        <strain evidence="9 10">NV9</strain>
    </source>
</reference>
<protein>
    <recommendedName>
        <fullName evidence="7">Flavodoxin</fullName>
    </recommendedName>
</protein>
<dbReference type="InterPro" id="IPR001226">
    <property type="entry name" value="Flavodoxin_CS"/>
</dbReference>
<proteinExistence type="inferred from homology"/>
<dbReference type="NCBIfam" id="NF009023">
    <property type="entry name" value="PRK12359.1"/>
    <property type="match status" value="1"/>
</dbReference>